<dbReference type="Pfam" id="PF00877">
    <property type="entry name" value="NLPC_P60"/>
    <property type="match status" value="1"/>
</dbReference>
<dbReference type="PROSITE" id="PS51781">
    <property type="entry name" value="SH3B"/>
    <property type="match status" value="1"/>
</dbReference>
<gene>
    <name evidence="9" type="ORF">QJ036_08645</name>
</gene>
<feature type="region of interest" description="Disordered" evidence="5">
    <location>
        <begin position="86"/>
        <end position="122"/>
    </location>
</feature>
<sequence>MRRTRKLIVAGCLCAAMVMNTTAFAMPGATSLVTVAPKTESSASSNHTEEPQSAAVPEKRTANKVTAGAASLTLAANVSVSAGKAETEEAQSVSQTSETGDEAAQQEAVPAAAQVQEEEPSPYANVAVSQVNGDEDYVNIRDAASTEGEILGKIYNNCAATIEETVEAEDGTWYKIHSGSVEGYIKAEYFITGDEAEALALEIGKMFGYVEEGGLRVRTEPNTESDIITTLWSGETYTVVESGKDGFVKLSLGDDDDGNPITGYVAEQYVQVYVKFDKAISLEEEKEKIAEAKRREEEAKAAERSSTRNAVVAYAKQFIGNPYVWGGTSLTNGTDCSGFTKKVMAHFGVGLSRTSREQAYDGYQVPLSSVEPGDLIFYASGGSIFHVAIYIGGGKVIHAIDEAHGIGISSMYCMTPYCAVDVLG</sequence>
<dbReference type="InterPro" id="IPR038765">
    <property type="entry name" value="Papain-like_cys_pep_sf"/>
</dbReference>
<evidence type="ECO:0000313" key="10">
    <source>
        <dbReference type="Proteomes" id="UP001300383"/>
    </source>
</evidence>
<dbReference type="InterPro" id="IPR051202">
    <property type="entry name" value="Peptidase_C40"/>
</dbReference>
<dbReference type="GO" id="GO:0008234">
    <property type="term" value="F:cysteine-type peptidase activity"/>
    <property type="evidence" value="ECO:0007669"/>
    <property type="project" value="UniProtKB-KW"/>
</dbReference>
<accession>A0AAP4BA68</accession>
<evidence type="ECO:0000259" key="7">
    <source>
        <dbReference type="PROSITE" id="PS51781"/>
    </source>
</evidence>
<keyword evidence="2" id="KW-0645">Protease</keyword>
<protein>
    <submittedName>
        <fullName evidence="9">C40 family peptidase</fullName>
    </submittedName>
</protein>
<evidence type="ECO:0000313" key="9">
    <source>
        <dbReference type="EMBL" id="MDI9242534.1"/>
    </source>
</evidence>
<dbReference type="GO" id="GO:0006508">
    <property type="term" value="P:proteolysis"/>
    <property type="evidence" value="ECO:0007669"/>
    <property type="project" value="UniProtKB-KW"/>
</dbReference>
<dbReference type="Gene3D" id="2.30.30.40">
    <property type="entry name" value="SH3 Domains"/>
    <property type="match status" value="2"/>
</dbReference>
<dbReference type="EMBL" id="JASGBQ010000014">
    <property type="protein sequence ID" value="MDI9242534.1"/>
    <property type="molecule type" value="Genomic_DNA"/>
</dbReference>
<dbReference type="PROSITE" id="PS51935">
    <property type="entry name" value="NLPC_P60"/>
    <property type="match status" value="1"/>
</dbReference>
<keyword evidence="3" id="KW-0378">Hydrolase</keyword>
<dbReference type="Pfam" id="PF08239">
    <property type="entry name" value="SH3_3"/>
    <property type="match status" value="2"/>
</dbReference>
<reference evidence="9 10" key="1">
    <citation type="submission" date="2023-05" db="EMBL/GenBank/DDBJ databases">
        <title>[ruminococcus] sp. nov., isolated from a pig farm feces dump.</title>
        <authorList>
            <person name="Chang Y.-H."/>
        </authorList>
    </citation>
    <scope>NUCLEOTIDE SEQUENCE [LARGE SCALE GENOMIC DNA]</scope>
    <source>
        <strain evidence="9 10">YH-rum2234</strain>
    </source>
</reference>
<evidence type="ECO:0000256" key="3">
    <source>
        <dbReference type="ARBA" id="ARBA00022801"/>
    </source>
</evidence>
<feature type="signal peptide" evidence="6">
    <location>
        <begin position="1"/>
        <end position="25"/>
    </location>
</feature>
<comment type="similarity">
    <text evidence="1">Belongs to the peptidase C40 family.</text>
</comment>
<organism evidence="9 10">
    <name type="scientific">Fusibacillus kribbianus</name>
    <dbReference type="NCBI Taxonomy" id="3044208"/>
    <lineage>
        <taxon>Bacteria</taxon>
        <taxon>Bacillati</taxon>
        <taxon>Bacillota</taxon>
        <taxon>Clostridia</taxon>
        <taxon>Lachnospirales</taxon>
        <taxon>Lachnospiraceae</taxon>
        <taxon>Fusibacillus</taxon>
    </lineage>
</organism>
<feature type="region of interest" description="Disordered" evidence="5">
    <location>
        <begin position="39"/>
        <end position="62"/>
    </location>
</feature>
<dbReference type="RefSeq" id="WP_283230981.1">
    <property type="nucleotide sequence ID" value="NZ_JASGBQ010000014.1"/>
</dbReference>
<keyword evidence="6" id="KW-0732">Signal</keyword>
<dbReference type="SUPFAM" id="SSF54001">
    <property type="entry name" value="Cysteine proteinases"/>
    <property type="match status" value="1"/>
</dbReference>
<evidence type="ECO:0000256" key="1">
    <source>
        <dbReference type="ARBA" id="ARBA00007074"/>
    </source>
</evidence>
<dbReference type="Proteomes" id="UP001300383">
    <property type="component" value="Unassembled WGS sequence"/>
</dbReference>
<keyword evidence="4" id="KW-0788">Thiol protease</keyword>
<dbReference type="Gene3D" id="3.90.1720.10">
    <property type="entry name" value="endopeptidase domain like (from Nostoc punctiforme)"/>
    <property type="match status" value="1"/>
</dbReference>
<evidence type="ECO:0000256" key="5">
    <source>
        <dbReference type="SAM" id="MobiDB-lite"/>
    </source>
</evidence>
<dbReference type="PANTHER" id="PTHR47053">
    <property type="entry name" value="MUREIN DD-ENDOPEPTIDASE MEPH-RELATED"/>
    <property type="match status" value="1"/>
</dbReference>
<feature type="chain" id="PRO_5042842995" evidence="6">
    <location>
        <begin position="26"/>
        <end position="424"/>
    </location>
</feature>
<proteinExistence type="inferred from homology"/>
<dbReference type="SMART" id="SM00287">
    <property type="entry name" value="SH3b"/>
    <property type="match status" value="2"/>
</dbReference>
<evidence type="ECO:0000256" key="4">
    <source>
        <dbReference type="ARBA" id="ARBA00022807"/>
    </source>
</evidence>
<dbReference type="InterPro" id="IPR003646">
    <property type="entry name" value="SH3-like_bac-type"/>
</dbReference>
<dbReference type="AlphaFoldDB" id="A0AAP4BA68"/>
<evidence type="ECO:0000256" key="6">
    <source>
        <dbReference type="SAM" id="SignalP"/>
    </source>
</evidence>
<comment type="caution">
    <text evidence="9">The sequence shown here is derived from an EMBL/GenBank/DDBJ whole genome shotgun (WGS) entry which is preliminary data.</text>
</comment>
<dbReference type="PANTHER" id="PTHR47053:SF1">
    <property type="entry name" value="MUREIN DD-ENDOPEPTIDASE MEPH-RELATED"/>
    <property type="match status" value="1"/>
</dbReference>
<dbReference type="InterPro" id="IPR000064">
    <property type="entry name" value="NLP_P60_dom"/>
</dbReference>
<evidence type="ECO:0000259" key="8">
    <source>
        <dbReference type="PROSITE" id="PS51935"/>
    </source>
</evidence>
<keyword evidence="10" id="KW-1185">Reference proteome</keyword>
<feature type="domain" description="NlpC/P60" evidence="8">
    <location>
        <begin position="305"/>
        <end position="424"/>
    </location>
</feature>
<feature type="compositionally biased region" description="Low complexity" evidence="5">
    <location>
        <begin position="102"/>
        <end position="115"/>
    </location>
</feature>
<evidence type="ECO:0000256" key="2">
    <source>
        <dbReference type="ARBA" id="ARBA00022670"/>
    </source>
</evidence>
<name>A0AAP4BA68_9FIRM</name>
<feature type="domain" description="SH3b" evidence="7">
    <location>
        <begin position="205"/>
        <end position="274"/>
    </location>
</feature>